<feature type="region of interest" description="Disordered" evidence="1">
    <location>
        <begin position="69"/>
        <end position="98"/>
    </location>
</feature>
<gene>
    <name evidence="3" type="ORF">FNV43_RR16629</name>
    <name evidence="4" type="ORF">FNV43_RR16788</name>
</gene>
<dbReference type="OrthoDB" id="1932094at2759"/>
<dbReference type="EMBL" id="VOIH02000007">
    <property type="protein sequence ID" value="KAF3442712.1"/>
    <property type="molecule type" value="Genomic_DNA"/>
</dbReference>
<dbReference type="AlphaFoldDB" id="A0A8K0GZ47"/>
<proteinExistence type="predicted"/>
<evidence type="ECO:0000313" key="3">
    <source>
        <dbReference type="EMBL" id="KAF3442712.1"/>
    </source>
</evidence>
<feature type="chain" id="PRO_5036433857" evidence="2">
    <location>
        <begin position="27"/>
        <end position="98"/>
    </location>
</feature>
<feature type="signal peptide" evidence="2">
    <location>
        <begin position="1"/>
        <end position="26"/>
    </location>
</feature>
<dbReference type="Proteomes" id="UP000796880">
    <property type="component" value="Unassembled WGS sequence"/>
</dbReference>
<comment type="caution">
    <text evidence="3">The sequence shown here is derived from an EMBL/GenBank/DDBJ whole genome shotgun (WGS) entry which is preliminary data.</text>
</comment>
<evidence type="ECO:0000256" key="2">
    <source>
        <dbReference type="SAM" id="SignalP"/>
    </source>
</evidence>
<dbReference type="EMBL" id="VOIH02000007">
    <property type="protein sequence ID" value="KAF3442870.1"/>
    <property type="molecule type" value="Genomic_DNA"/>
</dbReference>
<sequence>MEIKSTTATLFLLILLLSYAPFHSTGESEAVVGNEIYEIDYRGPETHSSVPPPHAHSLGKPLILHRSENSASVLQNHPKSKGSRKVNNMGRKAKKVHG</sequence>
<accession>A0A8K0GZ47</accession>
<name>A0A8K0GZ47_9ROSA</name>
<evidence type="ECO:0000313" key="5">
    <source>
        <dbReference type="Proteomes" id="UP000796880"/>
    </source>
</evidence>
<keyword evidence="5" id="KW-1185">Reference proteome</keyword>
<keyword evidence="2" id="KW-0732">Signal</keyword>
<evidence type="ECO:0000256" key="1">
    <source>
        <dbReference type="SAM" id="MobiDB-lite"/>
    </source>
</evidence>
<evidence type="ECO:0000313" key="4">
    <source>
        <dbReference type="EMBL" id="KAF3442870.1"/>
    </source>
</evidence>
<organism evidence="3 5">
    <name type="scientific">Rhamnella rubrinervis</name>
    <dbReference type="NCBI Taxonomy" id="2594499"/>
    <lineage>
        <taxon>Eukaryota</taxon>
        <taxon>Viridiplantae</taxon>
        <taxon>Streptophyta</taxon>
        <taxon>Embryophyta</taxon>
        <taxon>Tracheophyta</taxon>
        <taxon>Spermatophyta</taxon>
        <taxon>Magnoliopsida</taxon>
        <taxon>eudicotyledons</taxon>
        <taxon>Gunneridae</taxon>
        <taxon>Pentapetalae</taxon>
        <taxon>rosids</taxon>
        <taxon>fabids</taxon>
        <taxon>Rosales</taxon>
        <taxon>Rhamnaceae</taxon>
        <taxon>rhamnoid group</taxon>
        <taxon>Rhamneae</taxon>
        <taxon>Rhamnella</taxon>
    </lineage>
</organism>
<reference evidence="3" key="1">
    <citation type="submission" date="2020-03" db="EMBL/GenBank/DDBJ databases">
        <title>A high-quality chromosome-level genome assembly of a woody plant with both climbing and erect habits, Rhamnella rubrinervis.</title>
        <authorList>
            <person name="Lu Z."/>
            <person name="Yang Y."/>
            <person name="Zhu X."/>
            <person name="Sun Y."/>
        </authorList>
    </citation>
    <scope>NUCLEOTIDE SEQUENCE</scope>
    <source>
        <strain evidence="3">BYM</strain>
        <tissue evidence="3">Leaf</tissue>
    </source>
</reference>
<protein>
    <submittedName>
        <fullName evidence="3">Uncharacterized protein</fullName>
    </submittedName>
</protein>